<evidence type="ECO:0000256" key="2">
    <source>
        <dbReference type="SAM" id="Phobius"/>
    </source>
</evidence>
<keyword evidence="2" id="KW-0472">Membrane</keyword>
<gene>
    <name evidence="3" type="ORF">P280DRAFT_503369</name>
</gene>
<keyword evidence="2" id="KW-1133">Transmembrane helix</keyword>
<evidence type="ECO:0000313" key="3">
    <source>
        <dbReference type="EMBL" id="KAF2646899.1"/>
    </source>
</evidence>
<feature type="transmembrane region" description="Helical" evidence="2">
    <location>
        <begin position="1002"/>
        <end position="1035"/>
    </location>
</feature>
<keyword evidence="2" id="KW-0812">Transmembrane</keyword>
<feature type="region of interest" description="Disordered" evidence="1">
    <location>
        <begin position="387"/>
        <end position="458"/>
    </location>
</feature>
<name>A0A6A6SGJ8_9PLEO</name>
<feature type="region of interest" description="Disordered" evidence="1">
    <location>
        <begin position="673"/>
        <end position="713"/>
    </location>
</feature>
<feature type="compositionally biased region" description="Basic and acidic residues" evidence="1">
    <location>
        <begin position="309"/>
        <end position="323"/>
    </location>
</feature>
<protein>
    <submittedName>
        <fullName evidence="3">Uncharacterized protein</fullName>
    </submittedName>
</protein>
<feature type="region of interest" description="Disordered" evidence="1">
    <location>
        <begin position="302"/>
        <end position="354"/>
    </location>
</feature>
<feature type="region of interest" description="Disordered" evidence="1">
    <location>
        <begin position="1"/>
        <end position="39"/>
    </location>
</feature>
<dbReference type="EMBL" id="MU006776">
    <property type="protein sequence ID" value="KAF2646899.1"/>
    <property type="molecule type" value="Genomic_DNA"/>
</dbReference>
<accession>A0A6A6SGJ8</accession>
<dbReference type="OrthoDB" id="3695698at2759"/>
<evidence type="ECO:0000313" key="4">
    <source>
        <dbReference type="Proteomes" id="UP000799753"/>
    </source>
</evidence>
<proteinExistence type="predicted"/>
<feature type="compositionally biased region" description="Polar residues" evidence="1">
    <location>
        <begin position="434"/>
        <end position="447"/>
    </location>
</feature>
<feature type="compositionally biased region" description="Basic and acidic residues" evidence="1">
    <location>
        <begin position="448"/>
        <end position="458"/>
    </location>
</feature>
<feature type="region of interest" description="Disordered" evidence="1">
    <location>
        <begin position="510"/>
        <end position="570"/>
    </location>
</feature>
<sequence length="1068" mass="116496">MADSDHTILTPSSTNSADCTPPQATASMDSPIQGKVPAHAAAQLADAGLSTAEVCTPQQSSLSDNHSDSSARLPYIGGSSERYCPCPLSVASPAPIPSFPAASPFKNRSQYPSQHEYMLARYGPLYPRSYSPTEIPHDSPTKSEIDAMLEVVHQKVLAKKAMRQADKMTPARAEATHNTPQSLAGSVEQHTLEFVLLSLNTPYVPFSLNKVSGLETQESKMRNPSPLAIPASTSSILKVGSIAHAAATLGLDPDARHEYASVDEVFQRRTQTPPYPQSDYFQAYSTISAWRYGKGSKIPYLEPKVADNGGKDGGADEASKTDSGDAPVPTLSQGSKPAGVAIRASGVGSKPNMSKAEGYVNAWGAGTSYSDEHDRSSLEEDRFYWTRDPPTQHAFTTKVSDGGRHDKQSAESGNKEFPANGNGNSIAADEAFATANNNDGSTTTNRWSPRDPRPAEKTHDNLREETIKDHDNNCLCGPCELQGKGNFDPAAPPGQVNKIQWRFGLDGENSSPGWNGPREAKHTNFWDGGNGDGKTAEHEEARGWSDNPFSSWDNGNRDGKARGENEEAHGGCGSISYSKYVKSQNDGKCDPSQQPLVTKDTPKKLAITYWATVECGDHIAHIPIKPENVTGPEKAIINSGMKKVWKWVQDMDLGDKVTLDDAFDLAREMDNGKMEDLEESKQNGKSKKKSGKKQDKKTRAAEEPEDDHVPITHNRPYLKSPVWGLDGTGSPSVSASDDYYPVRYGPRAPWNSGGNGGGFYLLFYYKYFIMFARSPVSLLSYPSYYPVSKDLTMSLPHRPDSTASMPTETNTATPPTNIDGRQVRRCVFNVYQSETFLIAMAIFALCDDEGTRPRYQDRQLCRLGRILDENQENFPLIVDTNSRLNRFLEETFDLAKSCYDIRPEIHHCNYRDWLHPLPFAGLFIRPGDINGDGVYVGPRQLAQEYPINPEFLSSLGDVSDSVEYVFQQSTSGLWELASDDNSAGTSRASGEYEDASTGHGSFVFATVIVAVAVVAFVVAVVTVMATVAVFAVVTVVSDRRKRRGHASRVDGVFSSTAGFHGGKHGCWA</sequence>
<keyword evidence="4" id="KW-1185">Reference proteome</keyword>
<feature type="compositionally biased region" description="Basic and acidic residues" evidence="1">
    <location>
        <begin position="555"/>
        <end position="569"/>
    </location>
</feature>
<dbReference type="Proteomes" id="UP000799753">
    <property type="component" value="Unassembled WGS sequence"/>
</dbReference>
<feature type="compositionally biased region" description="Basic and acidic residues" evidence="1">
    <location>
        <begin position="697"/>
        <end position="710"/>
    </location>
</feature>
<reference evidence="3" key="1">
    <citation type="journal article" date="2020" name="Stud. Mycol.">
        <title>101 Dothideomycetes genomes: a test case for predicting lifestyles and emergence of pathogens.</title>
        <authorList>
            <person name="Haridas S."/>
            <person name="Albert R."/>
            <person name="Binder M."/>
            <person name="Bloem J."/>
            <person name="Labutti K."/>
            <person name="Salamov A."/>
            <person name="Andreopoulos B."/>
            <person name="Baker S."/>
            <person name="Barry K."/>
            <person name="Bills G."/>
            <person name="Bluhm B."/>
            <person name="Cannon C."/>
            <person name="Castanera R."/>
            <person name="Culley D."/>
            <person name="Daum C."/>
            <person name="Ezra D."/>
            <person name="Gonzalez J."/>
            <person name="Henrissat B."/>
            <person name="Kuo A."/>
            <person name="Liang C."/>
            <person name="Lipzen A."/>
            <person name="Lutzoni F."/>
            <person name="Magnuson J."/>
            <person name="Mondo S."/>
            <person name="Nolan M."/>
            <person name="Ohm R."/>
            <person name="Pangilinan J."/>
            <person name="Park H.-J."/>
            <person name="Ramirez L."/>
            <person name="Alfaro M."/>
            <person name="Sun H."/>
            <person name="Tritt A."/>
            <person name="Yoshinaga Y."/>
            <person name="Zwiers L.-H."/>
            <person name="Turgeon B."/>
            <person name="Goodwin S."/>
            <person name="Spatafora J."/>
            <person name="Crous P."/>
            <person name="Grigoriev I."/>
        </authorList>
    </citation>
    <scope>NUCLEOTIDE SEQUENCE</scope>
    <source>
        <strain evidence="3">CBS 473.64</strain>
    </source>
</reference>
<dbReference type="AlphaFoldDB" id="A0A6A6SGJ8"/>
<feature type="compositionally biased region" description="Basic and acidic residues" evidence="1">
    <location>
        <begin position="673"/>
        <end position="682"/>
    </location>
</feature>
<feature type="compositionally biased region" description="Polar residues" evidence="1">
    <location>
        <begin position="7"/>
        <end position="30"/>
    </location>
</feature>
<evidence type="ECO:0000256" key="1">
    <source>
        <dbReference type="SAM" id="MobiDB-lite"/>
    </source>
</evidence>
<organism evidence="3 4">
    <name type="scientific">Massarina eburnea CBS 473.64</name>
    <dbReference type="NCBI Taxonomy" id="1395130"/>
    <lineage>
        <taxon>Eukaryota</taxon>
        <taxon>Fungi</taxon>
        <taxon>Dikarya</taxon>
        <taxon>Ascomycota</taxon>
        <taxon>Pezizomycotina</taxon>
        <taxon>Dothideomycetes</taxon>
        <taxon>Pleosporomycetidae</taxon>
        <taxon>Pleosporales</taxon>
        <taxon>Massarineae</taxon>
        <taxon>Massarinaceae</taxon>
        <taxon>Massarina</taxon>
    </lineage>
</organism>
<feature type="compositionally biased region" description="Basic and acidic residues" evidence="1">
    <location>
        <begin position="534"/>
        <end position="543"/>
    </location>
</feature>
<feature type="compositionally biased region" description="Basic residues" evidence="1">
    <location>
        <begin position="684"/>
        <end position="696"/>
    </location>
</feature>